<evidence type="ECO:0000256" key="1">
    <source>
        <dbReference type="ARBA" id="ARBA00004141"/>
    </source>
</evidence>
<organism evidence="8 9">
    <name type="scientific">Aphanothece cf. minutissima CCALA 015</name>
    <dbReference type="NCBI Taxonomy" id="2107695"/>
    <lineage>
        <taxon>Bacteria</taxon>
        <taxon>Bacillati</taxon>
        <taxon>Cyanobacteriota</taxon>
        <taxon>Cyanophyceae</taxon>
        <taxon>Oscillatoriophycideae</taxon>
        <taxon>Chroococcales</taxon>
        <taxon>Aphanothecaceae</taxon>
        <taxon>Aphanothece</taxon>
    </lineage>
</organism>
<dbReference type="Proteomes" id="UP000238218">
    <property type="component" value="Unassembled WGS sequence"/>
</dbReference>
<feature type="domain" description="EamA" evidence="7">
    <location>
        <begin position="166"/>
        <end position="295"/>
    </location>
</feature>
<keyword evidence="4 6" id="KW-1133">Transmembrane helix</keyword>
<accession>A0ABX5FCS5</accession>
<evidence type="ECO:0000313" key="9">
    <source>
        <dbReference type="Proteomes" id="UP000238218"/>
    </source>
</evidence>
<evidence type="ECO:0000256" key="3">
    <source>
        <dbReference type="ARBA" id="ARBA00022692"/>
    </source>
</evidence>
<evidence type="ECO:0000313" key="8">
    <source>
        <dbReference type="EMBL" id="PSB39198.1"/>
    </source>
</evidence>
<keyword evidence="9" id="KW-1185">Reference proteome</keyword>
<keyword evidence="5 6" id="KW-0472">Membrane</keyword>
<reference evidence="8 9" key="1">
    <citation type="submission" date="2018-03" db="EMBL/GenBank/DDBJ databases">
        <title>The ancient ancestry and fast evolution of plastids.</title>
        <authorList>
            <person name="Moore K.R."/>
            <person name="Magnabosco C."/>
            <person name="Momper L."/>
            <person name="Gold D.A."/>
            <person name="Bosak T."/>
            <person name="Fournier G.P."/>
        </authorList>
    </citation>
    <scope>NUCLEOTIDE SEQUENCE [LARGE SCALE GENOMIC DNA]</scope>
    <source>
        <strain evidence="8 9">CCALA 015</strain>
    </source>
</reference>
<feature type="domain" description="EamA" evidence="7">
    <location>
        <begin position="26"/>
        <end position="156"/>
    </location>
</feature>
<dbReference type="PANTHER" id="PTHR22911">
    <property type="entry name" value="ACYL-MALONYL CONDENSING ENZYME-RELATED"/>
    <property type="match status" value="1"/>
</dbReference>
<feature type="transmembrane region" description="Helical" evidence="6">
    <location>
        <begin position="140"/>
        <end position="157"/>
    </location>
</feature>
<comment type="caution">
    <text evidence="8">The sequence shown here is derived from an EMBL/GenBank/DDBJ whole genome shotgun (WGS) entry which is preliminary data.</text>
</comment>
<feature type="transmembrane region" description="Helical" evidence="6">
    <location>
        <begin position="85"/>
        <end position="106"/>
    </location>
</feature>
<keyword evidence="3 6" id="KW-0812">Transmembrane</keyword>
<protein>
    <recommendedName>
        <fullName evidence="7">EamA domain-containing protein</fullName>
    </recommendedName>
</protein>
<evidence type="ECO:0000256" key="2">
    <source>
        <dbReference type="ARBA" id="ARBA00007362"/>
    </source>
</evidence>
<dbReference type="EMBL" id="PVWP01000001">
    <property type="protein sequence ID" value="PSB39198.1"/>
    <property type="molecule type" value="Genomic_DNA"/>
</dbReference>
<feature type="transmembrane region" description="Helical" evidence="6">
    <location>
        <begin position="225"/>
        <end position="246"/>
    </location>
</feature>
<dbReference type="Pfam" id="PF00892">
    <property type="entry name" value="EamA"/>
    <property type="match status" value="2"/>
</dbReference>
<sequence length="307" mass="32456">MDGEALQEPDSNGTRNGPVKTSVARGAALLVAAFLANTLQSAFARAVGSAMDALMFTWLTFVLALLLLIPLLVMRGGRDLPTRVFPLHLLRGGMGMAGFLLFMSAAKLVNLVNANVLLNTTPMFIPLLAWLVLRQRIPPSLWKALAVGFAGMVIVVQPNASLLDKPGDLLGLAAGFVCAIEFLAVKALGRSESALTQLVYFLAIGGLVSSLMMVGQFHAISPDQFLWVLASALCLLSFQFLLIRAYSYADPSAIGAFQYSSVVFAGLIGWIWFGQIPNAGVIVGTVLICVGGVLSLVGQNPVAAPQP</sequence>
<gene>
    <name evidence="8" type="ORF">C7B81_00665</name>
</gene>
<feature type="transmembrane region" description="Helical" evidence="6">
    <location>
        <begin position="279"/>
        <end position="297"/>
    </location>
</feature>
<feature type="transmembrane region" description="Helical" evidence="6">
    <location>
        <begin position="53"/>
        <end position="73"/>
    </location>
</feature>
<comment type="subcellular location">
    <subcellularLocation>
        <location evidence="1">Membrane</location>
        <topology evidence="1">Multi-pass membrane protein</topology>
    </subcellularLocation>
</comment>
<name>A0ABX5FCS5_9CHRO</name>
<dbReference type="PANTHER" id="PTHR22911:SF6">
    <property type="entry name" value="SOLUTE CARRIER FAMILY 35 MEMBER G1"/>
    <property type="match status" value="1"/>
</dbReference>
<feature type="transmembrane region" description="Helical" evidence="6">
    <location>
        <begin position="112"/>
        <end position="133"/>
    </location>
</feature>
<evidence type="ECO:0000256" key="4">
    <source>
        <dbReference type="ARBA" id="ARBA00022989"/>
    </source>
</evidence>
<evidence type="ECO:0000259" key="7">
    <source>
        <dbReference type="Pfam" id="PF00892"/>
    </source>
</evidence>
<comment type="similarity">
    <text evidence="2">Belongs to the EamA transporter family.</text>
</comment>
<dbReference type="SUPFAM" id="SSF103481">
    <property type="entry name" value="Multidrug resistance efflux transporter EmrE"/>
    <property type="match status" value="2"/>
</dbReference>
<proteinExistence type="inferred from homology"/>
<feature type="transmembrane region" description="Helical" evidence="6">
    <location>
        <begin position="198"/>
        <end position="219"/>
    </location>
</feature>
<dbReference type="InterPro" id="IPR037185">
    <property type="entry name" value="EmrE-like"/>
</dbReference>
<feature type="transmembrane region" description="Helical" evidence="6">
    <location>
        <begin position="169"/>
        <end position="189"/>
    </location>
</feature>
<evidence type="ECO:0000256" key="6">
    <source>
        <dbReference type="SAM" id="Phobius"/>
    </source>
</evidence>
<feature type="transmembrane region" description="Helical" evidence="6">
    <location>
        <begin position="253"/>
        <end position="273"/>
    </location>
</feature>
<feature type="transmembrane region" description="Helical" evidence="6">
    <location>
        <begin position="27"/>
        <end position="47"/>
    </location>
</feature>
<dbReference type="InterPro" id="IPR000620">
    <property type="entry name" value="EamA_dom"/>
</dbReference>
<evidence type="ECO:0000256" key="5">
    <source>
        <dbReference type="ARBA" id="ARBA00023136"/>
    </source>
</evidence>